<dbReference type="RefSeq" id="WP_125127643.1">
    <property type="nucleotide sequence ID" value="NZ_RHJS01000002.1"/>
</dbReference>
<evidence type="ECO:0000313" key="1">
    <source>
        <dbReference type="EMBL" id="RRK32118.1"/>
    </source>
</evidence>
<evidence type="ECO:0000313" key="2">
    <source>
        <dbReference type="Proteomes" id="UP000274920"/>
    </source>
</evidence>
<gene>
    <name evidence="1" type="ORF">EBB54_12605</name>
</gene>
<name>A0A426DHC8_9FIRM</name>
<dbReference type="EMBL" id="RHJS01000002">
    <property type="protein sequence ID" value="RRK32118.1"/>
    <property type="molecule type" value="Genomic_DNA"/>
</dbReference>
<accession>A0A426DHC8</accession>
<proteinExistence type="predicted"/>
<dbReference type="Proteomes" id="UP000274920">
    <property type="component" value="Unassembled WGS sequence"/>
</dbReference>
<dbReference type="AlphaFoldDB" id="A0A426DHC8"/>
<protein>
    <submittedName>
        <fullName evidence="1">Uncharacterized protein</fullName>
    </submittedName>
</protein>
<reference evidence="1" key="1">
    <citation type="submission" date="2018-10" db="EMBL/GenBank/DDBJ databases">
        <title>Schaedlerella arabinophila gen. nov. sp. nov., isolated from the mouse intestinal tract and comparative analysis with the genome of the closely related altered Schaedler flora strain ASF502.</title>
        <authorList>
            <person name="Miyake S."/>
            <person name="Soh M."/>
            <person name="Seedorf H."/>
        </authorList>
    </citation>
    <scope>NUCLEOTIDE SEQUENCE [LARGE SCALE GENOMIC DNA]</scope>
    <source>
        <strain evidence="1">DSM 106076</strain>
    </source>
</reference>
<comment type="caution">
    <text evidence="1">The sequence shown here is derived from an EMBL/GenBank/DDBJ whole genome shotgun (WGS) entry which is preliminary data.</text>
</comment>
<organism evidence="1 2">
    <name type="scientific">Schaedlerella arabinosiphila</name>
    <dbReference type="NCBI Taxonomy" id="2044587"/>
    <lineage>
        <taxon>Bacteria</taxon>
        <taxon>Bacillati</taxon>
        <taxon>Bacillota</taxon>
        <taxon>Clostridia</taxon>
        <taxon>Lachnospirales</taxon>
        <taxon>Lachnospiraceae</taxon>
        <taxon>Schaedlerella</taxon>
    </lineage>
</organism>
<keyword evidence="2" id="KW-1185">Reference proteome</keyword>
<sequence>MMKLIREDLSMLPAWVGLNERTVSFFEWLTDGEAAPWKCGDAFLIKVRQRKDYFLYIGCGKGNVLEIGENLIFVGMFRWKDCGLYDIKEPLRKLLRIPDEFDFPGKADARKEAGEIANRKAFLLITRDWDAILQEARREKKQMIPKITRSEIQKQAKEYDQAGKTEEEIRFQPEVPVSQYFSDHCYLLFLDNKEWVAERIARQWVLENAAYISRQRTWYGCIRNEFREIKKAAERRKQ</sequence>